<comment type="subcellular location">
    <subcellularLocation>
        <location evidence="1">Cytoplasm</location>
    </subcellularLocation>
    <subcellularLocation>
        <location evidence="1">Nucleus</location>
    </subcellularLocation>
</comment>
<evidence type="ECO:0000256" key="1">
    <source>
        <dbReference type="RuleBase" id="RU369032"/>
    </source>
</evidence>
<accession>A0A843W4L8</accession>
<dbReference type="InterPro" id="IPR008978">
    <property type="entry name" value="HSP20-like_chaperone"/>
</dbReference>
<dbReference type="EMBL" id="NMUH01002825">
    <property type="protein sequence ID" value="MQM02277.1"/>
    <property type="molecule type" value="Genomic_DNA"/>
</dbReference>
<sequence length="186" mass="20337">MVHAPTVAQRDVKREPGNCVVAAELRLEEVATVAMGGLEGFIGSRTRGPQGAHLAHLGAIALMKVPLSCLAQGKMPDVKGSKTTIGLRNIICSIQKQNKGWWKRLLKSEGKPAPYIKVDWNKWCDEDEEETTCLAHPRFGPDRFDLFHLTLAVSIDAVDSEEDETGEHDDDGSSDEDGLLYVANNA</sequence>
<keyword evidence="4" id="KW-1185">Reference proteome</keyword>
<dbReference type="PANTHER" id="PTHR22932">
    <property type="entry name" value="TELOMERASE-BINDING PROTEIN P23 HSP90 CO-CHAPERONE"/>
    <property type="match status" value="1"/>
</dbReference>
<dbReference type="OrthoDB" id="1564555at2759"/>
<dbReference type="GO" id="GO:0006457">
    <property type="term" value="P:protein folding"/>
    <property type="evidence" value="ECO:0007669"/>
    <property type="project" value="TreeGrafter"/>
</dbReference>
<comment type="similarity">
    <text evidence="1">Belongs to the p23/wos2 family.</text>
</comment>
<organism evidence="3 4">
    <name type="scientific">Colocasia esculenta</name>
    <name type="common">Wild taro</name>
    <name type="synonym">Arum esculentum</name>
    <dbReference type="NCBI Taxonomy" id="4460"/>
    <lineage>
        <taxon>Eukaryota</taxon>
        <taxon>Viridiplantae</taxon>
        <taxon>Streptophyta</taxon>
        <taxon>Embryophyta</taxon>
        <taxon>Tracheophyta</taxon>
        <taxon>Spermatophyta</taxon>
        <taxon>Magnoliopsida</taxon>
        <taxon>Liliopsida</taxon>
        <taxon>Araceae</taxon>
        <taxon>Aroideae</taxon>
        <taxon>Colocasieae</taxon>
        <taxon>Colocasia</taxon>
    </lineage>
</organism>
<gene>
    <name evidence="3" type="ORF">Taro_035042</name>
</gene>
<feature type="region of interest" description="Disordered" evidence="2">
    <location>
        <begin position="158"/>
        <end position="186"/>
    </location>
</feature>
<dbReference type="Proteomes" id="UP000652761">
    <property type="component" value="Unassembled WGS sequence"/>
</dbReference>
<dbReference type="GO" id="GO:0005634">
    <property type="term" value="C:nucleus"/>
    <property type="evidence" value="ECO:0007669"/>
    <property type="project" value="UniProtKB-SubCell"/>
</dbReference>
<evidence type="ECO:0000313" key="3">
    <source>
        <dbReference type="EMBL" id="MQM02277.1"/>
    </source>
</evidence>
<dbReference type="Gene3D" id="2.60.40.790">
    <property type="match status" value="1"/>
</dbReference>
<protein>
    <recommendedName>
        <fullName evidence="1">Co-chaperone protein p23</fullName>
    </recommendedName>
</protein>
<keyword evidence="1" id="KW-0143">Chaperone</keyword>
<proteinExistence type="inferred from homology"/>
<comment type="function">
    <text evidence="1">Acts as a co-chaperone for HSP90.</text>
</comment>
<evidence type="ECO:0000256" key="2">
    <source>
        <dbReference type="SAM" id="MobiDB-lite"/>
    </source>
</evidence>
<dbReference type="Gene3D" id="6.10.140.350">
    <property type="match status" value="1"/>
</dbReference>
<dbReference type="GO" id="GO:0051131">
    <property type="term" value="P:chaperone-mediated protein complex assembly"/>
    <property type="evidence" value="ECO:0007669"/>
    <property type="project" value="TreeGrafter"/>
</dbReference>
<keyword evidence="1" id="KW-0539">Nucleus</keyword>
<dbReference type="AlphaFoldDB" id="A0A843W4L8"/>
<name>A0A843W4L8_COLES</name>
<feature type="compositionally biased region" description="Acidic residues" evidence="2">
    <location>
        <begin position="158"/>
        <end position="178"/>
    </location>
</feature>
<dbReference type="SUPFAM" id="SSF49764">
    <property type="entry name" value="HSP20-like chaperones"/>
    <property type="match status" value="1"/>
</dbReference>
<keyword evidence="1" id="KW-0963">Cytoplasm</keyword>
<dbReference type="GO" id="GO:0051087">
    <property type="term" value="F:protein-folding chaperone binding"/>
    <property type="evidence" value="ECO:0007669"/>
    <property type="project" value="TreeGrafter"/>
</dbReference>
<comment type="subunit">
    <text evidence="1">Interacts with HSP90 in an ATP-dependent manner.</text>
</comment>
<reference evidence="3" key="1">
    <citation type="submission" date="2017-07" db="EMBL/GenBank/DDBJ databases">
        <title>Taro Niue Genome Assembly and Annotation.</title>
        <authorList>
            <person name="Atibalentja N."/>
            <person name="Keating K."/>
            <person name="Fields C.J."/>
        </authorList>
    </citation>
    <scope>NUCLEOTIDE SEQUENCE</scope>
    <source>
        <strain evidence="3">Niue_2</strain>
        <tissue evidence="3">Leaf</tissue>
    </source>
</reference>
<dbReference type="GO" id="GO:0051879">
    <property type="term" value="F:Hsp90 protein binding"/>
    <property type="evidence" value="ECO:0007669"/>
    <property type="project" value="UniProtKB-UniRule"/>
</dbReference>
<evidence type="ECO:0000313" key="4">
    <source>
        <dbReference type="Proteomes" id="UP000652761"/>
    </source>
</evidence>
<comment type="caution">
    <text evidence="3">The sequence shown here is derived from an EMBL/GenBank/DDBJ whole genome shotgun (WGS) entry which is preliminary data.</text>
</comment>
<dbReference type="PANTHER" id="PTHR22932:SF1">
    <property type="entry name" value="CO-CHAPERONE PROTEIN DAF-41"/>
    <property type="match status" value="1"/>
</dbReference>
<dbReference type="GO" id="GO:0005829">
    <property type="term" value="C:cytosol"/>
    <property type="evidence" value="ECO:0007669"/>
    <property type="project" value="TreeGrafter"/>
</dbReference>
<dbReference type="InterPro" id="IPR045250">
    <property type="entry name" value="p23-like"/>
</dbReference>